<evidence type="ECO:0000313" key="3">
    <source>
        <dbReference type="Proteomes" id="UP000639643"/>
    </source>
</evidence>
<comment type="caution">
    <text evidence="2">The sequence shown here is derived from an EMBL/GenBank/DDBJ whole genome shotgun (WGS) entry which is preliminary data.</text>
</comment>
<dbReference type="Proteomes" id="UP000639643">
    <property type="component" value="Unassembled WGS sequence"/>
</dbReference>
<dbReference type="EMBL" id="WIGM01002429">
    <property type="protein sequence ID" value="KAF6780704.1"/>
    <property type="molecule type" value="Genomic_DNA"/>
</dbReference>
<organism evidence="2 3">
    <name type="scientific">Colletotrichum musicola</name>
    <dbReference type="NCBI Taxonomy" id="2175873"/>
    <lineage>
        <taxon>Eukaryota</taxon>
        <taxon>Fungi</taxon>
        <taxon>Dikarya</taxon>
        <taxon>Ascomycota</taxon>
        <taxon>Pezizomycotina</taxon>
        <taxon>Sordariomycetes</taxon>
        <taxon>Hypocreomycetidae</taxon>
        <taxon>Glomerellales</taxon>
        <taxon>Glomerellaceae</taxon>
        <taxon>Colletotrichum</taxon>
        <taxon>Colletotrichum orchidearum species complex</taxon>
    </lineage>
</organism>
<feature type="compositionally biased region" description="Polar residues" evidence="1">
    <location>
        <begin position="12"/>
        <end position="25"/>
    </location>
</feature>
<accession>A0A8H6IJN7</accession>
<evidence type="ECO:0000256" key="1">
    <source>
        <dbReference type="SAM" id="MobiDB-lite"/>
    </source>
</evidence>
<evidence type="ECO:0000313" key="2">
    <source>
        <dbReference type="EMBL" id="KAF6780704.1"/>
    </source>
</evidence>
<protein>
    <submittedName>
        <fullName evidence="2">Uncharacterized protein</fullName>
    </submittedName>
</protein>
<name>A0A8H6IJN7_9PEZI</name>
<sequence>MAPRRPRASSRLPSDQRSSPSPVSQ</sequence>
<dbReference type="AlphaFoldDB" id="A0A8H6IJN7"/>
<gene>
    <name evidence="2" type="ORF">CMUS01_16816</name>
</gene>
<proteinExistence type="predicted"/>
<reference evidence="2" key="1">
    <citation type="journal article" date="2020" name="Phytopathology">
        <title>Genome Sequence Resources of Colletotrichum truncatum, C. plurivorum, C. musicola, and C. sojae: Four Species Pathogenic to Soybean (Glycine max).</title>
        <authorList>
            <person name="Rogerio F."/>
            <person name="Boufleur T.R."/>
            <person name="Ciampi-Guillardi M."/>
            <person name="Sukno S.A."/>
            <person name="Thon M.R."/>
            <person name="Massola Junior N.S."/>
            <person name="Baroncelli R."/>
        </authorList>
    </citation>
    <scope>NUCLEOTIDE SEQUENCE</scope>
    <source>
        <strain evidence="2">LFN0074</strain>
    </source>
</reference>
<feature type="region of interest" description="Disordered" evidence="1">
    <location>
        <begin position="1"/>
        <end position="25"/>
    </location>
</feature>
<keyword evidence="3" id="KW-1185">Reference proteome</keyword>